<protein>
    <submittedName>
        <fullName evidence="2">Uncharacterized protein</fullName>
    </submittedName>
</protein>
<dbReference type="AlphaFoldDB" id="A0A699ZAF2"/>
<proteinExistence type="predicted"/>
<dbReference type="EMBL" id="BLLF01001412">
    <property type="protein sequence ID" value="GFH19141.1"/>
    <property type="molecule type" value="Genomic_DNA"/>
</dbReference>
<comment type="caution">
    <text evidence="2">The sequence shown here is derived from an EMBL/GenBank/DDBJ whole genome shotgun (WGS) entry which is preliminary data.</text>
</comment>
<keyword evidence="3" id="KW-1185">Reference proteome</keyword>
<evidence type="ECO:0000313" key="2">
    <source>
        <dbReference type="EMBL" id="GFH19141.1"/>
    </source>
</evidence>
<feature type="region of interest" description="Disordered" evidence="1">
    <location>
        <begin position="1"/>
        <end position="38"/>
    </location>
</feature>
<organism evidence="2 3">
    <name type="scientific">Haematococcus lacustris</name>
    <name type="common">Green alga</name>
    <name type="synonym">Haematococcus pluvialis</name>
    <dbReference type="NCBI Taxonomy" id="44745"/>
    <lineage>
        <taxon>Eukaryota</taxon>
        <taxon>Viridiplantae</taxon>
        <taxon>Chlorophyta</taxon>
        <taxon>core chlorophytes</taxon>
        <taxon>Chlorophyceae</taxon>
        <taxon>CS clade</taxon>
        <taxon>Chlamydomonadales</taxon>
        <taxon>Haematococcaceae</taxon>
        <taxon>Haematococcus</taxon>
    </lineage>
</organism>
<sequence length="96" mass="10310">MAHSSSCEGEVGWAPGIGNAGTGHRPCKQAVRQQAEGSMAWDVKGKGGVTYPIHTGLCLETQASIIKSLHKHDQVGDTMVRSRIEDIIIARMGEMH</sequence>
<name>A0A699ZAF2_HAELA</name>
<dbReference type="Proteomes" id="UP000485058">
    <property type="component" value="Unassembled WGS sequence"/>
</dbReference>
<gene>
    <name evidence="2" type="ORF">HaLaN_16044</name>
</gene>
<evidence type="ECO:0000256" key="1">
    <source>
        <dbReference type="SAM" id="MobiDB-lite"/>
    </source>
</evidence>
<evidence type="ECO:0000313" key="3">
    <source>
        <dbReference type="Proteomes" id="UP000485058"/>
    </source>
</evidence>
<reference evidence="2 3" key="1">
    <citation type="submission" date="2020-02" db="EMBL/GenBank/DDBJ databases">
        <title>Draft genome sequence of Haematococcus lacustris strain NIES-144.</title>
        <authorList>
            <person name="Morimoto D."/>
            <person name="Nakagawa S."/>
            <person name="Yoshida T."/>
            <person name="Sawayama S."/>
        </authorList>
    </citation>
    <scope>NUCLEOTIDE SEQUENCE [LARGE SCALE GENOMIC DNA]</scope>
    <source>
        <strain evidence="2 3">NIES-144</strain>
    </source>
</reference>
<accession>A0A699ZAF2</accession>